<dbReference type="SMART" id="SM00387">
    <property type="entry name" value="HATPase_c"/>
    <property type="match status" value="1"/>
</dbReference>
<evidence type="ECO:0000256" key="7">
    <source>
        <dbReference type="ARBA" id="ARBA00022840"/>
    </source>
</evidence>
<dbReference type="Pfam" id="PF02518">
    <property type="entry name" value="HATPase_c"/>
    <property type="match status" value="1"/>
</dbReference>
<evidence type="ECO:0000256" key="1">
    <source>
        <dbReference type="ARBA" id="ARBA00000085"/>
    </source>
</evidence>
<dbReference type="AlphaFoldDB" id="Q5H534"/>
<keyword evidence="4" id="KW-0808">Transferase</keyword>
<dbReference type="SUPFAM" id="SSF55874">
    <property type="entry name" value="ATPase domain of HSP90 chaperone/DNA topoisomerase II/histidine kinase"/>
    <property type="match status" value="1"/>
</dbReference>
<dbReference type="InterPro" id="IPR036097">
    <property type="entry name" value="HisK_dim/P_sf"/>
</dbReference>
<dbReference type="GO" id="GO:0000155">
    <property type="term" value="F:phosphorelay sensor kinase activity"/>
    <property type="evidence" value="ECO:0007669"/>
    <property type="project" value="InterPro"/>
</dbReference>
<dbReference type="PRINTS" id="PR00344">
    <property type="entry name" value="BCTRLSENSOR"/>
</dbReference>
<dbReference type="KEGG" id="xoo:XOO0682"/>
<reference evidence="12 13" key="1">
    <citation type="journal article" date="2005" name="Nucleic Acids Res.">
        <title>The genome sequence of Xanthomonas oryzae pathovar oryzae KACC10331, the bacterial blight pathogen of rice.</title>
        <authorList>
            <person name="Lee B.M."/>
            <person name="Park Y.J."/>
            <person name="Park D.S."/>
            <person name="Kang H.W."/>
            <person name="Kim J.G."/>
            <person name="Song E.S."/>
            <person name="Park I.C."/>
            <person name="Yoon U.H."/>
            <person name="Hahn J.H."/>
            <person name="Koo B.S."/>
            <person name="Lee G.B."/>
            <person name="Kim H."/>
            <person name="Park H.S."/>
            <person name="Yoon K.O."/>
            <person name="Kim J.H."/>
            <person name="Jung C.H."/>
            <person name="Koh N.H."/>
            <person name="Seo J.S."/>
            <person name="Go S.J."/>
        </authorList>
    </citation>
    <scope>NUCLEOTIDE SEQUENCE [LARGE SCALE GENOMIC DNA]</scope>
    <source>
        <strain evidence="13">KACC10331 / KXO85</strain>
    </source>
</reference>
<name>Q5H534_XANOR</name>
<evidence type="ECO:0000256" key="3">
    <source>
        <dbReference type="ARBA" id="ARBA00022553"/>
    </source>
</evidence>
<dbReference type="InterPro" id="IPR005467">
    <property type="entry name" value="His_kinase_dom"/>
</dbReference>
<keyword evidence="5" id="KW-0547">Nucleotide-binding</keyword>
<dbReference type="EMBL" id="AE013598">
    <property type="protein sequence ID" value="AAW73936.1"/>
    <property type="molecule type" value="Genomic_DNA"/>
</dbReference>
<proteinExistence type="predicted"/>
<feature type="domain" description="Histidine kinase" evidence="11">
    <location>
        <begin position="364"/>
        <end position="573"/>
    </location>
</feature>
<dbReference type="SMART" id="SM00388">
    <property type="entry name" value="HisKA"/>
    <property type="match status" value="1"/>
</dbReference>
<accession>Q5H534</accession>
<evidence type="ECO:0000256" key="8">
    <source>
        <dbReference type="ARBA" id="ARBA00023012"/>
    </source>
</evidence>
<keyword evidence="6 12" id="KW-0418">Kinase</keyword>
<dbReference type="InterPro" id="IPR003661">
    <property type="entry name" value="HisK_dim/P_dom"/>
</dbReference>
<feature type="coiled-coil region" evidence="9">
    <location>
        <begin position="311"/>
        <end position="348"/>
    </location>
</feature>
<dbReference type="GO" id="GO:0005524">
    <property type="term" value="F:ATP binding"/>
    <property type="evidence" value="ECO:0007669"/>
    <property type="project" value="UniProtKB-KW"/>
</dbReference>
<evidence type="ECO:0000313" key="12">
    <source>
        <dbReference type="EMBL" id="AAW73936.1"/>
    </source>
</evidence>
<dbReference type="InterPro" id="IPR004358">
    <property type="entry name" value="Sig_transdc_His_kin-like_C"/>
</dbReference>
<feature type="transmembrane region" description="Helical" evidence="10">
    <location>
        <begin position="288"/>
        <end position="307"/>
    </location>
</feature>
<comment type="catalytic activity">
    <reaction evidence="1">
        <text>ATP + protein L-histidine = ADP + protein N-phospho-L-histidine.</text>
        <dbReference type="EC" id="2.7.13.3"/>
    </reaction>
</comment>
<feature type="transmembrane region" description="Helical" evidence="10">
    <location>
        <begin position="261"/>
        <end position="282"/>
    </location>
</feature>
<keyword evidence="3" id="KW-0597">Phosphoprotein</keyword>
<evidence type="ECO:0000259" key="11">
    <source>
        <dbReference type="PROSITE" id="PS50109"/>
    </source>
</evidence>
<evidence type="ECO:0000256" key="10">
    <source>
        <dbReference type="SAM" id="Phobius"/>
    </source>
</evidence>
<dbReference type="PANTHER" id="PTHR43065">
    <property type="entry name" value="SENSOR HISTIDINE KINASE"/>
    <property type="match status" value="1"/>
</dbReference>
<evidence type="ECO:0000256" key="4">
    <source>
        <dbReference type="ARBA" id="ARBA00022679"/>
    </source>
</evidence>
<evidence type="ECO:0000313" key="13">
    <source>
        <dbReference type="Proteomes" id="UP000006735"/>
    </source>
</evidence>
<keyword evidence="7" id="KW-0067">ATP-binding</keyword>
<dbReference type="Gene3D" id="1.10.287.130">
    <property type="match status" value="1"/>
</dbReference>
<evidence type="ECO:0000256" key="6">
    <source>
        <dbReference type="ARBA" id="ARBA00022777"/>
    </source>
</evidence>
<dbReference type="InterPro" id="IPR003594">
    <property type="entry name" value="HATPase_dom"/>
</dbReference>
<dbReference type="STRING" id="291331.XOO0682"/>
<evidence type="ECO:0000256" key="5">
    <source>
        <dbReference type="ARBA" id="ARBA00022741"/>
    </source>
</evidence>
<dbReference type="CDD" id="cd00082">
    <property type="entry name" value="HisKA"/>
    <property type="match status" value="1"/>
</dbReference>
<dbReference type="PANTHER" id="PTHR43065:SF46">
    <property type="entry name" value="C4-DICARBOXYLATE TRANSPORT SENSOR PROTEIN DCTB"/>
    <property type="match status" value="1"/>
</dbReference>
<keyword evidence="8" id="KW-0902">Two-component regulatory system</keyword>
<gene>
    <name evidence="12" type="primary">cvgSY</name>
    <name evidence="12" type="ordered locus">XOO0682</name>
</gene>
<feature type="transmembrane region" description="Helical" evidence="10">
    <location>
        <begin position="148"/>
        <end position="171"/>
    </location>
</feature>
<feature type="transmembrane region" description="Helical" evidence="10">
    <location>
        <begin position="183"/>
        <end position="201"/>
    </location>
</feature>
<dbReference type="PROSITE" id="PS50109">
    <property type="entry name" value="HIS_KIN"/>
    <property type="match status" value="1"/>
</dbReference>
<dbReference type="Proteomes" id="UP000006735">
    <property type="component" value="Chromosome"/>
</dbReference>
<sequence>MCAVARRLARNRRVSMARVSGRRGGGAMQAVLPAGRAAARRARCWPVTWSGRRLIGVPRTWWAERLAPTELQGIPLSMRSCVGEHEVRQKLVTQIPGCHQTTIASTHHRCEHPALSRSPAASSVKFISVLPWLQPPTSASASDHRHAAFLQVLLAAIVLYTAGDIGLFLYVAGAARLLSHTDLLFALVGSVLTAVGAALGVWRVRRGDNAGAVRTYVAATLIGVVVTYVRVDIYDLLTNPMPLLALVLAGMVLGSRALWRVFLLLAAAALLGVLAQVIWPVPWRSVRGNIGLGLVTVGAYLLITLSLDRTIAALRDSLLESEHRRRELEQLNRRLLQEMAERERVQEQLIHIQKMEALGRLAAGVAHDFDNLINVIIGYAQRRDALEGYGEAPLLKTLENIETASRRALTVSRRILNFGRAEPDLPTLFDARAALRDAEPTLRQLFGHDIRLECIAAGPPLWVLMDRDDLELVLLNIAANARDAMEEQGVFRIEGELREATVCLRFCDTGPGIAPHLLARILEPFYTTKPVGKGTGLGLSVVQSIIAAAGGQVAACNGPQGGACLCLQLPLAAAPQSASR</sequence>
<dbReference type="EC" id="2.7.13.3" evidence="2"/>
<dbReference type="Gene3D" id="3.30.565.10">
    <property type="entry name" value="Histidine kinase-like ATPase, C-terminal domain"/>
    <property type="match status" value="1"/>
</dbReference>
<keyword evidence="13" id="KW-1185">Reference proteome</keyword>
<keyword evidence="10" id="KW-1133">Transmembrane helix</keyword>
<dbReference type="HOGENOM" id="CLU_033720_0_0_6"/>
<organism evidence="12 13">
    <name type="scientific">Xanthomonas oryzae pv. oryzae (strain KACC10331 / KXO85)</name>
    <dbReference type="NCBI Taxonomy" id="291331"/>
    <lineage>
        <taxon>Bacteria</taxon>
        <taxon>Pseudomonadati</taxon>
        <taxon>Pseudomonadota</taxon>
        <taxon>Gammaproteobacteria</taxon>
        <taxon>Lysobacterales</taxon>
        <taxon>Lysobacteraceae</taxon>
        <taxon>Xanthomonas</taxon>
    </lineage>
</organism>
<protein>
    <recommendedName>
        <fullName evidence="2">histidine kinase</fullName>
        <ecNumber evidence="2">2.7.13.3</ecNumber>
    </recommendedName>
</protein>
<feature type="transmembrane region" description="Helical" evidence="10">
    <location>
        <begin position="213"/>
        <end position="231"/>
    </location>
</feature>
<keyword evidence="10" id="KW-0472">Membrane</keyword>
<dbReference type="InterPro" id="IPR036890">
    <property type="entry name" value="HATPase_C_sf"/>
</dbReference>
<evidence type="ECO:0000256" key="2">
    <source>
        <dbReference type="ARBA" id="ARBA00012438"/>
    </source>
</evidence>
<evidence type="ECO:0000256" key="9">
    <source>
        <dbReference type="SAM" id="Coils"/>
    </source>
</evidence>
<keyword evidence="9" id="KW-0175">Coiled coil</keyword>
<keyword evidence="10" id="KW-0812">Transmembrane</keyword>
<dbReference type="SUPFAM" id="SSF47384">
    <property type="entry name" value="Homodimeric domain of signal transducing histidine kinase"/>
    <property type="match status" value="1"/>
</dbReference>